<dbReference type="PANTHER" id="PTHR44186">
    <property type="match status" value="1"/>
</dbReference>
<protein>
    <submittedName>
        <fullName evidence="5">Uncharacterized protein</fullName>
    </submittedName>
</protein>
<dbReference type="HOGENOM" id="CLU_072295_0_0_5"/>
<dbReference type="PANTHER" id="PTHR44186:SF1">
    <property type="entry name" value="BARDET-BIEDL SYNDROME 4 PROTEIN"/>
    <property type="match status" value="1"/>
</dbReference>
<reference evidence="5 6" key="1">
    <citation type="journal article" date="2013" name="Genome Announc.">
        <title>Genome sequences for three denitrifying bacterial strains isolated from a uranium- and nitrate-contaminated subsurface environment.</title>
        <authorList>
            <person name="Venkatramanan R."/>
            <person name="Prakash O."/>
            <person name="Woyke T."/>
            <person name="Chain P."/>
            <person name="Goodwin L.A."/>
            <person name="Watson D."/>
            <person name="Brooks S."/>
            <person name="Kostka J.E."/>
            <person name="Green S.J."/>
        </authorList>
    </citation>
    <scope>NUCLEOTIDE SEQUENCE [LARGE SCALE GENOMIC DNA]</scope>
    <source>
        <strain evidence="5 6">1NES1</strain>
    </source>
</reference>
<dbReference type="KEGG" id="hdt:HYPDE_24148"/>
<dbReference type="Pfam" id="PF14559">
    <property type="entry name" value="TPR_19"/>
    <property type="match status" value="1"/>
</dbReference>
<evidence type="ECO:0000313" key="5">
    <source>
        <dbReference type="EMBL" id="AGK56515.1"/>
    </source>
</evidence>
<keyword evidence="1" id="KW-0677">Repeat</keyword>
<dbReference type="SMART" id="SM00028">
    <property type="entry name" value="TPR"/>
    <property type="match status" value="2"/>
</dbReference>
<dbReference type="InterPro" id="IPR011990">
    <property type="entry name" value="TPR-like_helical_dom_sf"/>
</dbReference>
<keyword evidence="2 3" id="KW-0802">TPR repeat</keyword>
<gene>
    <name evidence="5" type="ORF">HYPDE_24148</name>
</gene>
<dbReference type="Gene3D" id="1.25.40.10">
    <property type="entry name" value="Tetratricopeptide repeat domain"/>
    <property type="match status" value="1"/>
</dbReference>
<organism evidence="5 6">
    <name type="scientific">Hyphomicrobium denitrificans 1NES1</name>
    <dbReference type="NCBI Taxonomy" id="670307"/>
    <lineage>
        <taxon>Bacteria</taxon>
        <taxon>Pseudomonadati</taxon>
        <taxon>Pseudomonadota</taxon>
        <taxon>Alphaproteobacteria</taxon>
        <taxon>Hyphomicrobiales</taxon>
        <taxon>Hyphomicrobiaceae</taxon>
        <taxon>Hyphomicrobium</taxon>
    </lineage>
</organism>
<dbReference type="AlphaFoldDB" id="N0B905"/>
<proteinExistence type="predicted"/>
<dbReference type="PROSITE" id="PS50005">
    <property type="entry name" value="TPR"/>
    <property type="match status" value="1"/>
</dbReference>
<evidence type="ECO:0000256" key="4">
    <source>
        <dbReference type="SAM" id="MobiDB-lite"/>
    </source>
</evidence>
<evidence type="ECO:0000256" key="3">
    <source>
        <dbReference type="PROSITE-ProRule" id="PRU00339"/>
    </source>
</evidence>
<evidence type="ECO:0000256" key="1">
    <source>
        <dbReference type="ARBA" id="ARBA00022737"/>
    </source>
</evidence>
<sequence>MTPAPETDRHADSPELGCESWQTETAMKRIERPRHTLVEPSVCKRMGVIAALSASLLLGACSASPNLLQEMALKSDKTDSTETSPAPQTELQKATTYWGQEYSKKPTELQPALNYAKNLKALGEKQKAFAILQQASMFHGNDPQLTSEYGRLALELNQVNMAGQLLAAADDPTRPDWRVISARGTVLAKQGKYADAIPFYERALALAPGNPGVMNNLAMAHAMMGDPKKAEEILRQAAATPGATRKVRENLALVLGLQGRYDESKSVASSVLDSDAAASNARYLKQLVKLEPKSEMPDASSFMAQTSVEPAASPQADRQISTAANAAPISEAQSNWQTVSATDTSLPLSLKGMTH</sequence>
<dbReference type="SUPFAM" id="SSF48452">
    <property type="entry name" value="TPR-like"/>
    <property type="match status" value="1"/>
</dbReference>
<dbReference type="STRING" id="670307.HYPDE_24148"/>
<keyword evidence="6" id="KW-1185">Reference proteome</keyword>
<dbReference type="Proteomes" id="UP000005952">
    <property type="component" value="Chromosome"/>
</dbReference>
<evidence type="ECO:0000256" key="2">
    <source>
        <dbReference type="ARBA" id="ARBA00022803"/>
    </source>
</evidence>
<name>N0B905_9HYPH</name>
<dbReference type="EMBL" id="CP005587">
    <property type="protein sequence ID" value="AGK56515.1"/>
    <property type="molecule type" value="Genomic_DNA"/>
</dbReference>
<feature type="region of interest" description="Disordered" evidence="4">
    <location>
        <begin position="296"/>
        <end position="319"/>
    </location>
</feature>
<dbReference type="eggNOG" id="COG5010">
    <property type="taxonomic scope" value="Bacteria"/>
</dbReference>
<feature type="repeat" description="TPR" evidence="3">
    <location>
        <begin position="177"/>
        <end position="210"/>
    </location>
</feature>
<dbReference type="InterPro" id="IPR019734">
    <property type="entry name" value="TPR_rpt"/>
</dbReference>
<accession>N0B905</accession>
<evidence type="ECO:0000313" key="6">
    <source>
        <dbReference type="Proteomes" id="UP000005952"/>
    </source>
</evidence>